<protein>
    <submittedName>
        <fullName evidence="5">Estradiol 17-beta-dehydrogenase 8</fullName>
    </submittedName>
</protein>
<evidence type="ECO:0000313" key="6">
    <source>
        <dbReference type="Proteomes" id="UP000314294"/>
    </source>
</evidence>
<accession>A0A4Z2E0P2</accession>
<comment type="similarity">
    <text evidence="2">Belongs to the short-chain dehydrogenases/reductases (SDR) family.</text>
</comment>
<dbReference type="InterPro" id="IPR002347">
    <property type="entry name" value="SDR_fam"/>
</dbReference>
<keyword evidence="4" id="KW-0444">Lipid biosynthesis</keyword>
<gene>
    <name evidence="5" type="primary">HSD17B8</name>
    <name evidence="5" type="ORF">EYF80_067598</name>
</gene>
<dbReference type="SUPFAM" id="SSF51735">
    <property type="entry name" value="NAD(P)-binding Rossmann-fold domains"/>
    <property type="match status" value="1"/>
</dbReference>
<dbReference type="EMBL" id="SRLO01023246">
    <property type="protein sequence ID" value="TNN22288.1"/>
    <property type="molecule type" value="Genomic_DNA"/>
</dbReference>
<dbReference type="Gene3D" id="3.40.50.720">
    <property type="entry name" value="NAD(P)-binding Rossmann-like Domain"/>
    <property type="match status" value="1"/>
</dbReference>
<evidence type="ECO:0000256" key="4">
    <source>
        <dbReference type="ARBA" id="ARBA00023160"/>
    </source>
</evidence>
<dbReference type="InterPro" id="IPR036291">
    <property type="entry name" value="NAD(P)-bd_dom_sf"/>
</dbReference>
<comment type="pathway">
    <text evidence="1">Lipid metabolism; fatty acid biosynthesis.</text>
</comment>
<reference evidence="5 6" key="1">
    <citation type="submission" date="2019-03" db="EMBL/GenBank/DDBJ databases">
        <title>First draft genome of Liparis tanakae, snailfish: a comprehensive survey of snailfish specific genes.</title>
        <authorList>
            <person name="Kim W."/>
            <person name="Song I."/>
            <person name="Jeong J.-H."/>
            <person name="Kim D."/>
            <person name="Kim S."/>
            <person name="Ryu S."/>
            <person name="Song J.Y."/>
            <person name="Lee S.K."/>
        </authorList>
    </citation>
    <scope>NUCLEOTIDE SEQUENCE [LARGE SCALE GENOMIC DNA]</scope>
    <source>
        <tissue evidence="5">Muscle</tissue>
    </source>
</reference>
<dbReference type="PANTHER" id="PTHR42760:SF83">
    <property type="entry name" value="(3R)-3-HYDROXYACYL-COA DEHYDROGENASE"/>
    <property type="match status" value="1"/>
</dbReference>
<organism evidence="5 6">
    <name type="scientific">Liparis tanakae</name>
    <name type="common">Tanaka's snailfish</name>
    <dbReference type="NCBI Taxonomy" id="230148"/>
    <lineage>
        <taxon>Eukaryota</taxon>
        <taxon>Metazoa</taxon>
        <taxon>Chordata</taxon>
        <taxon>Craniata</taxon>
        <taxon>Vertebrata</taxon>
        <taxon>Euteleostomi</taxon>
        <taxon>Actinopterygii</taxon>
        <taxon>Neopterygii</taxon>
        <taxon>Teleostei</taxon>
        <taxon>Neoteleostei</taxon>
        <taxon>Acanthomorphata</taxon>
        <taxon>Eupercaria</taxon>
        <taxon>Perciformes</taxon>
        <taxon>Cottioidei</taxon>
        <taxon>Cottales</taxon>
        <taxon>Liparidae</taxon>
        <taxon>Liparis</taxon>
    </lineage>
</organism>
<keyword evidence="4" id="KW-0275">Fatty acid biosynthesis</keyword>
<dbReference type="GO" id="GO:0048038">
    <property type="term" value="F:quinone binding"/>
    <property type="evidence" value="ECO:0007669"/>
    <property type="project" value="TreeGrafter"/>
</dbReference>
<dbReference type="GO" id="GO:0016616">
    <property type="term" value="F:oxidoreductase activity, acting on the CH-OH group of donors, NAD or NADP as acceptor"/>
    <property type="evidence" value="ECO:0007669"/>
    <property type="project" value="TreeGrafter"/>
</dbReference>
<keyword evidence="4" id="KW-0443">Lipid metabolism</keyword>
<comment type="caution">
    <text evidence="5">The sequence shown here is derived from an EMBL/GenBank/DDBJ whole genome shotgun (WGS) entry which is preliminary data.</text>
</comment>
<evidence type="ECO:0000313" key="5">
    <source>
        <dbReference type="EMBL" id="TNN22288.1"/>
    </source>
</evidence>
<proteinExistence type="inferred from homology"/>
<evidence type="ECO:0000256" key="1">
    <source>
        <dbReference type="ARBA" id="ARBA00005194"/>
    </source>
</evidence>
<dbReference type="GO" id="GO:0006633">
    <property type="term" value="P:fatty acid biosynthetic process"/>
    <property type="evidence" value="ECO:0007669"/>
    <property type="project" value="UniProtKB-KW"/>
</dbReference>
<sequence length="151" mass="15445">MTLVDLVLDGHAHSCPSPPGGGSGIGRAVCRRLASEGASVVVADISPESAGETLAGLRGDLAGQGHMAAAVDVSSKESVTKLLTGIQARGRGGAAPSESEAHYFQPPSLCVNAAGITQDDFLLHMAEEQFDRVLQVNLKVGGLGKKQSPFL</sequence>
<name>A0A4Z2E0P2_9TELE</name>
<keyword evidence="3" id="KW-0560">Oxidoreductase</keyword>
<dbReference type="Proteomes" id="UP000314294">
    <property type="component" value="Unassembled WGS sequence"/>
</dbReference>
<dbReference type="PANTHER" id="PTHR42760">
    <property type="entry name" value="SHORT-CHAIN DEHYDROGENASES/REDUCTASES FAMILY MEMBER"/>
    <property type="match status" value="1"/>
</dbReference>
<keyword evidence="6" id="KW-1185">Reference proteome</keyword>
<evidence type="ECO:0000256" key="2">
    <source>
        <dbReference type="ARBA" id="ARBA00006484"/>
    </source>
</evidence>
<dbReference type="OrthoDB" id="294295at2759"/>
<evidence type="ECO:0000256" key="3">
    <source>
        <dbReference type="ARBA" id="ARBA00023002"/>
    </source>
</evidence>
<keyword evidence="4" id="KW-0276">Fatty acid metabolism</keyword>
<dbReference type="AlphaFoldDB" id="A0A4Z2E0P2"/>
<dbReference type="Pfam" id="PF00106">
    <property type="entry name" value="adh_short"/>
    <property type="match status" value="1"/>
</dbReference>